<dbReference type="InterPro" id="IPR003877">
    <property type="entry name" value="SPRY_dom"/>
</dbReference>
<organism evidence="3 4">
    <name type="scientific">Globodera rostochiensis</name>
    <name type="common">Golden nematode worm</name>
    <name type="synonym">Heterodera rostochiensis</name>
    <dbReference type="NCBI Taxonomy" id="31243"/>
    <lineage>
        <taxon>Eukaryota</taxon>
        <taxon>Metazoa</taxon>
        <taxon>Ecdysozoa</taxon>
        <taxon>Nematoda</taxon>
        <taxon>Chromadorea</taxon>
        <taxon>Rhabditida</taxon>
        <taxon>Tylenchina</taxon>
        <taxon>Tylenchomorpha</taxon>
        <taxon>Tylenchoidea</taxon>
        <taxon>Heteroderidae</taxon>
        <taxon>Heteroderinae</taxon>
        <taxon>Globodera</taxon>
    </lineage>
</organism>
<dbReference type="Proteomes" id="UP000887572">
    <property type="component" value="Unplaced"/>
</dbReference>
<evidence type="ECO:0000313" key="3">
    <source>
        <dbReference type="Proteomes" id="UP000887572"/>
    </source>
</evidence>
<evidence type="ECO:0000256" key="1">
    <source>
        <dbReference type="SAM" id="Coils"/>
    </source>
</evidence>
<dbReference type="InterPro" id="IPR001870">
    <property type="entry name" value="B30.2/SPRY"/>
</dbReference>
<keyword evidence="1" id="KW-0175">Coiled coil</keyword>
<dbReference type="SUPFAM" id="SSF49899">
    <property type="entry name" value="Concanavalin A-like lectins/glucanases"/>
    <property type="match status" value="1"/>
</dbReference>
<dbReference type="AlphaFoldDB" id="A0A914HL98"/>
<proteinExistence type="predicted"/>
<dbReference type="InterPro" id="IPR044736">
    <property type="entry name" value="Gid1/RanBPM/SPLA_SPRY"/>
</dbReference>
<protein>
    <submittedName>
        <fullName evidence="4">B30.2/SPRY domain-containing protein</fullName>
    </submittedName>
</protein>
<dbReference type="SMART" id="SM00449">
    <property type="entry name" value="SPRY"/>
    <property type="match status" value="1"/>
</dbReference>
<dbReference type="InterPro" id="IPR013320">
    <property type="entry name" value="ConA-like_dom_sf"/>
</dbReference>
<dbReference type="PROSITE" id="PS50188">
    <property type="entry name" value="B302_SPRY"/>
    <property type="match status" value="1"/>
</dbReference>
<dbReference type="WBParaSite" id="Gr19_v10_g2372.t2">
    <property type="protein sequence ID" value="Gr19_v10_g2372.t2"/>
    <property type="gene ID" value="Gr19_v10_g2372"/>
</dbReference>
<dbReference type="Gene3D" id="2.60.120.920">
    <property type="match status" value="1"/>
</dbReference>
<feature type="coiled-coil region" evidence="1">
    <location>
        <begin position="37"/>
        <end position="92"/>
    </location>
</feature>
<sequence>MSISIESTNGGDITTADQELGEIIAKLERYHEKAKKMELIEMKNTKLELENKALRAELAYQKRLNACQDMTVAEMQLNMEDLKQQQNQTEEKIVSTDQFLLMQSDQKALLQRINGLEQKLTANSEQQKTDQKALSARIDQEMNQLKGELFAKMEQYQNKQQEDIGALTKAQKGNAGLISQQNRWDSVACHEEITLSGPERLIAHHYGINPGFSSVSSERPIPKKEMGIFYYEVTILKQQYINFIGLATGQMPLKEIVGHYDGTYAYASHGKLMGHAAPAGCSHANDARLYVDEFCAGDVVGCGVHLASRQIFYTKNGQLLDTDGLFVADSAAELFPCVTLLCSGVEANFGPNFKYKF</sequence>
<feature type="domain" description="B30.2/SPRY" evidence="2">
    <location>
        <begin position="162"/>
        <end position="354"/>
    </location>
</feature>
<name>A0A914HL98_GLORO</name>
<keyword evidence="3" id="KW-1185">Reference proteome</keyword>
<dbReference type="Pfam" id="PF00622">
    <property type="entry name" value="SPRY"/>
    <property type="match status" value="1"/>
</dbReference>
<dbReference type="CDD" id="cd12885">
    <property type="entry name" value="SPRY_RanBP_like"/>
    <property type="match status" value="1"/>
</dbReference>
<reference evidence="4" key="1">
    <citation type="submission" date="2022-11" db="UniProtKB">
        <authorList>
            <consortium name="WormBaseParasite"/>
        </authorList>
    </citation>
    <scope>IDENTIFICATION</scope>
</reference>
<accession>A0A914HL98</accession>
<evidence type="ECO:0000313" key="4">
    <source>
        <dbReference type="WBParaSite" id="Gr19_v10_g2372.t2"/>
    </source>
</evidence>
<evidence type="ECO:0000259" key="2">
    <source>
        <dbReference type="PROSITE" id="PS50188"/>
    </source>
</evidence>
<dbReference type="InterPro" id="IPR043136">
    <property type="entry name" value="B30.2/SPRY_sf"/>
</dbReference>